<dbReference type="Gene3D" id="3.40.50.300">
    <property type="entry name" value="P-loop containing nucleotide triphosphate hydrolases"/>
    <property type="match status" value="1"/>
</dbReference>
<dbReference type="Proteomes" id="UP000184533">
    <property type="component" value="Unassembled WGS sequence"/>
</dbReference>
<dbReference type="EMBL" id="FQVC01000005">
    <property type="protein sequence ID" value="SHF16762.1"/>
    <property type="molecule type" value="Genomic_DNA"/>
</dbReference>
<gene>
    <name evidence="2" type="ORF">SAMN02745223_01925</name>
</gene>
<protein>
    <submittedName>
        <fullName evidence="2">Protein ImuA</fullName>
    </submittedName>
</protein>
<evidence type="ECO:0000313" key="2">
    <source>
        <dbReference type="EMBL" id="SHF16762.1"/>
    </source>
</evidence>
<name>A0A1M4ZG37_9HYPH</name>
<organism evidence="2 3">
    <name type="scientific">Devosia limi DSM 17137</name>
    <dbReference type="NCBI Taxonomy" id="1121477"/>
    <lineage>
        <taxon>Bacteria</taxon>
        <taxon>Pseudomonadati</taxon>
        <taxon>Pseudomonadota</taxon>
        <taxon>Alphaproteobacteria</taxon>
        <taxon>Hyphomicrobiales</taxon>
        <taxon>Devosiaceae</taxon>
        <taxon>Devosia</taxon>
    </lineage>
</organism>
<dbReference type="SUPFAM" id="SSF52540">
    <property type="entry name" value="P-loop containing nucleoside triphosphate hydrolases"/>
    <property type="match status" value="1"/>
</dbReference>
<dbReference type="InterPro" id="IPR027417">
    <property type="entry name" value="P-loop_NTPase"/>
</dbReference>
<dbReference type="RefSeq" id="WP_052950431.1">
    <property type="nucleotide sequence ID" value="NZ_FQVC01000005.1"/>
</dbReference>
<evidence type="ECO:0000313" key="3">
    <source>
        <dbReference type="Proteomes" id="UP000184533"/>
    </source>
</evidence>
<feature type="compositionally biased region" description="Low complexity" evidence="1">
    <location>
        <begin position="241"/>
        <end position="254"/>
    </location>
</feature>
<proteinExistence type="predicted"/>
<accession>A0A1M4ZG37</accession>
<reference evidence="2 3" key="1">
    <citation type="submission" date="2016-11" db="EMBL/GenBank/DDBJ databases">
        <authorList>
            <person name="Jaros S."/>
            <person name="Januszkiewicz K."/>
            <person name="Wedrychowicz H."/>
        </authorList>
    </citation>
    <scope>NUCLEOTIDE SEQUENCE [LARGE SCALE GENOMIC DNA]</scope>
    <source>
        <strain evidence="2 3">DSM 17137</strain>
    </source>
</reference>
<evidence type="ECO:0000256" key="1">
    <source>
        <dbReference type="SAM" id="MobiDB-lite"/>
    </source>
</evidence>
<feature type="region of interest" description="Disordered" evidence="1">
    <location>
        <begin position="240"/>
        <end position="269"/>
    </location>
</feature>
<dbReference type="OrthoDB" id="7202530at2"/>
<dbReference type="AlphaFoldDB" id="A0A1M4ZG37"/>
<sequence>MTSLARMDRLAALRATIADIERRPALAEAAATPQSGADGFILPTPGLVQEVFTDERRHAGATLGFALAQARGLLSAERPAVVYLQLQAEAQEMGLPYGPGLVSLGFDPAALVLIRPANIVELLWAAEEAIACRAVAAVLADVAGQPKALNFTASRRLSLRAASSGASAFFLRYGAWREASAAQLRWHIAPALSGPLSFDARASGETRWQARLEKGAITNTHNQEWLLEWTENGFEIIDTGSASPAQPLAQPALSRPVPADLADRHPQTA</sequence>